<accession>A0ABW5P6R2</accession>
<dbReference type="InterPro" id="IPR002347">
    <property type="entry name" value="SDR_fam"/>
</dbReference>
<dbReference type="GO" id="GO:0016491">
    <property type="term" value="F:oxidoreductase activity"/>
    <property type="evidence" value="ECO:0007669"/>
    <property type="project" value="UniProtKB-KW"/>
</dbReference>
<dbReference type="PRINTS" id="PR00081">
    <property type="entry name" value="GDHRDH"/>
</dbReference>
<evidence type="ECO:0000313" key="4">
    <source>
        <dbReference type="EMBL" id="MFD2610838.1"/>
    </source>
</evidence>
<dbReference type="RefSeq" id="WP_377598949.1">
    <property type="nucleotide sequence ID" value="NZ_JBHUME010000002.1"/>
</dbReference>
<dbReference type="PIRSF" id="PIRSF000126">
    <property type="entry name" value="11-beta-HSD1"/>
    <property type="match status" value="1"/>
</dbReference>
<dbReference type="PANTHER" id="PTHR44196">
    <property type="entry name" value="DEHYDROGENASE/REDUCTASE SDR FAMILY MEMBER 7B"/>
    <property type="match status" value="1"/>
</dbReference>
<keyword evidence="5" id="KW-1185">Reference proteome</keyword>
<organism evidence="4 5">
    <name type="scientific">Paenibacillus gansuensis</name>
    <dbReference type="NCBI Taxonomy" id="306542"/>
    <lineage>
        <taxon>Bacteria</taxon>
        <taxon>Bacillati</taxon>
        <taxon>Bacillota</taxon>
        <taxon>Bacilli</taxon>
        <taxon>Bacillales</taxon>
        <taxon>Paenibacillaceae</taxon>
        <taxon>Paenibacillus</taxon>
    </lineage>
</organism>
<dbReference type="Proteomes" id="UP001597541">
    <property type="component" value="Unassembled WGS sequence"/>
</dbReference>
<gene>
    <name evidence="4" type="ORF">ACFSUF_00210</name>
</gene>
<sequence length="259" mass="28049">MVDLHNKIVVITGASSGIGAETAREFSRQGAVPILTARSVDQLHEVAGKLEGRFGVFRLDVTKEDEVRDVFALIEQKFGPIDVLVNNAGFGFFETVLDAPVHHMEDMMNVNYMGTVRCVKNVLPGMTARRSGHIVNVASLAGKVATAKAAGYAATKHAVLGFSNGLRQEMKGTGVRITTINPGPVATPFLTKADPEGGYFDNVKGLILTPEQVAAAIVNSVKRGKEEVNLPSAAGFALRFYHLFPRWIDRVGHRLLNRK</sequence>
<reference evidence="5" key="1">
    <citation type="journal article" date="2019" name="Int. J. Syst. Evol. Microbiol.">
        <title>The Global Catalogue of Microorganisms (GCM) 10K type strain sequencing project: providing services to taxonomists for standard genome sequencing and annotation.</title>
        <authorList>
            <consortium name="The Broad Institute Genomics Platform"/>
            <consortium name="The Broad Institute Genome Sequencing Center for Infectious Disease"/>
            <person name="Wu L."/>
            <person name="Ma J."/>
        </authorList>
    </citation>
    <scope>NUCLEOTIDE SEQUENCE [LARGE SCALE GENOMIC DNA]</scope>
    <source>
        <strain evidence="5">KCTC 3950</strain>
    </source>
</reference>
<proteinExistence type="inferred from homology"/>
<keyword evidence="2 4" id="KW-0560">Oxidoreductase</keyword>
<dbReference type="PROSITE" id="PS00061">
    <property type="entry name" value="ADH_SHORT"/>
    <property type="match status" value="1"/>
</dbReference>
<evidence type="ECO:0000256" key="2">
    <source>
        <dbReference type="ARBA" id="ARBA00023002"/>
    </source>
</evidence>
<name>A0ABW5P6R2_9BACL</name>
<dbReference type="PANTHER" id="PTHR44196:SF1">
    <property type="entry name" value="DEHYDROGENASE_REDUCTASE SDR FAMILY MEMBER 7B"/>
    <property type="match status" value="1"/>
</dbReference>
<dbReference type="SUPFAM" id="SSF51735">
    <property type="entry name" value="NAD(P)-binding Rossmann-fold domains"/>
    <property type="match status" value="1"/>
</dbReference>
<dbReference type="PRINTS" id="PR00080">
    <property type="entry name" value="SDRFAMILY"/>
</dbReference>
<evidence type="ECO:0000256" key="3">
    <source>
        <dbReference type="RuleBase" id="RU000363"/>
    </source>
</evidence>
<protein>
    <submittedName>
        <fullName evidence="4">SDR family NAD(P)-dependent oxidoreductase</fullName>
        <ecNumber evidence="4">1.-.-.-</ecNumber>
    </submittedName>
</protein>
<dbReference type="Gene3D" id="3.40.50.720">
    <property type="entry name" value="NAD(P)-binding Rossmann-like Domain"/>
    <property type="match status" value="1"/>
</dbReference>
<dbReference type="InterPro" id="IPR036291">
    <property type="entry name" value="NAD(P)-bd_dom_sf"/>
</dbReference>
<comment type="similarity">
    <text evidence="1 3">Belongs to the short-chain dehydrogenases/reductases (SDR) family.</text>
</comment>
<evidence type="ECO:0000256" key="1">
    <source>
        <dbReference type="ARBA" id="ARBA00006484"/>
    </source>
</evidence>
<dbReference type="InterPro" id="IPR020904">
    <property type="entry name" value="Sc_DH/Rdtase_CS"/>
</dbReference>
<dbReference type="EC" id="1.-.-.-" evidence="4"/>
<dbReference type="Pfam" id="PF00106">
    <property type="entry name" value="adh_short"/>
    <property type="match status" value="1"/>
</dbReference>
<comment type="caution">
    <text evidence="4">The sequence shown here is derived from an EMBL/GenBank/DDBJ whole genome shotgun (WGS) entry which is preliminary data.</text>
</comment>
<dbReference type="EMBL" id="JBHUME010000002">
    <property type="protein sequence ID" value="MFD2610838.1"/>
    <property type="molecule type" value="Genomic_DNA"/>
</dbReference>
<evidence type="ECO:0000313" key="5">
    <source>
        <dbReference type="Proteomes" id="UP001597541"/>
    </source>
</evidence>